<proteinExistence type="predicted"/>
<reference evidence="2" key="1">
    <citation type="submission" date="2025-08" db="UniProtKB">
        <authorList>
            <consortium name="RefSeq"/>
        </authorList>
    </citation>
    <scope>IDENTIFICATION</scope>
</reference>
<evidence type="ECO:0000313" key="1">
    <source>
        <dbReference type="Proteomes" id="UP000515161"/>
    </source>
</evidence>
<gene>
    <name evidence="2" type="primary">LOC117553121</name>
</gene>
<dbReference type="AlphaFoldDB" id="A0A6P8W594"/>
<dbReference type="Proteomes" id="UP000515161">
    <property type="component" value="Unplaced"/>
</dbReference>
<protein>
    <submittedName>
        <fullName evidence="2">Uncharacterized protein LOC117553121 isoform X2</fullName>
    </submittedName>
</protein>
<organism evidence="1 2">
    <name type="scientific">Gymnodraco acuticeps</name>
    <name type="common">Antarctic dragonfish</name>
    <dbReference type="NCBI Taxonomy" id="8218"/>
    <lineage>
        <taxon>Eukaryota</taxon>
        <taxon>Metazoa</taxon>
        <taxon>Chordata</taxon>
        <taxon>Craniata</taxon>
        <taxon>Vertebrata</taxon>
        <taxon>Euteleostomi</taxon>
        <taxon>Actinopterygii</taxon>
        <taxon>Neopterygii</taxon>
        <taxon>Teleostei</taxon>
        <taxon>Neoteleostei</taxon>
        <taxon>Acanthomorphata</taxon>
        <taxon>Eupercaria</taxon>
        <taxon>Perciformes</taxon>
        <taxon>Notothenioidei</taxon>
        <taxon>Bathydraconidae</taxon>
        <taxon>Gymnodraco</taxon>
    </lineage>
</organism>
<keyword evidence="1" id="KW-1185">Reference proteome</keyword>
<dbReference type="GeneID" id="117553121"/>
<evidence type="ECO:0000313" key="2">
    <source>
        <dbReference type="RefSeq" id="XP_034082812.1"/>
    </source>
</evidence>
<accession>A0A6P8W594</accession>
<name>A0A6P8W594_GYMAC</name>
<dbReference type="RefSeq" id="XP_034082812.1">
    <property type="nucleotide sequence ID" value="XM_034226921.1"/>
</dbReference>
<sequence length="237" mass="26816">MISTAEENQRLNYPTIPALRFIDLDAITKQCVETLYDENPNVWGHRIIEILAQDTLSQIRPLVLEIICFVLGAYLNSPPVESDEVYNTDGGSVYQNFSPVESTHNLPFEITADPLRTAVTLPRDTDNQAYTLFNAPLQPLGSETFLQIPPELQADFDTYSAYLDDFELQPDMLISSQTDSPPSPQVEGELSAQTLREIQVDIALLTDPLLTRYHPDQSSYYQEDPHCCYCQLYGHTH</sequence>